<feature type="transmembrane region" description="Helical" evidence="7">
    <location>
        <begin position="107"/>
        <end position="127"/>
    </location>
</feature>
<feature type="transmembrane region" description="Helical" evidence="7">
    <location>
        <begin position="24"/>
        <end position="44"/>
    </location>
</feature>
<evidence type="ECO:0000256" key="4">
    <source>
        <dbReference type="ARBA" id="ARBA00022989"/>
    </source>
</evidence>
<dbReference type="Pfam" id="PF01098">
    <property type="entry name" value="FTSW_RODA_SPOVE"/>
    <property type="match status" value="1"/>
</dbReference>
<keyword evidence="2 7" id="KW-0812">Transmembrane</keyword>
<dbReference type="GO" id="GO:0032153">
    <property type="term" value="C:cell division site"/>
    <property type="evidence" value="ECO:0007669"/>
    <property type="project" value="TreeGrafter"/>
</dbReference>
<feature type="compositionally biased region" description="Acidic residues" evidence="6">
    <location>
        <begin position="469"/>
        <end position="482"/>
    </location>
</feature>
<evidence type="ECO:0000313" key="8">
    <source>
        <dbReference type="EMBL" id="HIQ96780.1"/>
    </source>
</evidence>
<evidence type="ECO:0000256" key="3">
    <source>
        <dbReference type="ARBA" id="ARBA00022960"/>
    </source>
</evidence>
<keyword evidence="4 7" id="KW-1133">Transmembrane helix</keyword>
<accession>A0A9D0ZXS0</accession>
<organism evidence="8 9">
    <name type="scientific">Candidatus Limivivens merdigallinarum</name>
    <dbReference type="NCBI Taxonomy" id="2840859"/>
    <lineage>
        <taxon>Bacteria</taxon>
        <taxon>Bacillati</taxon>
        <taxon>Bacillota</taxon>
        <taxon>Clostridia</taxon>
        <taxon>Lachnospirales</taxon>
        <taxon>Lachnospiraceae</taxon>
        <taxon>Lachnospiraceae incertae sedis</taxon>
        <taxon>Candidatus Limivivens</taxon>
    </lineage>
</organism>
<dbReference type="GO" id="GO:0015648">
    <property type="term" value="F:lipid-linked peptidoglycan transporter activity"/>
    <property type="evidence" value="ECO:0007669"/>
    <property type="project" value="TreeGrafter"/>
</dbReference>
<feature type="transmembrane region" description="Helical" evidence="7">
    <location>
        <begin position="51"/>
        <end position="73"/>
    </location>
</feature>
<comment type="subcellular location">
    <subcellularLocation>
        <location evidence="1">Membrane</location>
        <topology evidence="1">Multi-pass membrane protein</topology>
    </subcellularLocation>
</comment>
<keyword evidence="5 7" id="KW-0472">Membrane</keyword>
<dbReference type="GO" id="GO:0051301">
    <property type="term" value="P:cell division"/>
    <property type="evidence" value="ECO:0007669"/>
    <property type="project" value="InterPro"/>
</dbReference>
<sequence length="496" mass="55587">MAIYTFQSYSVFKKKDEDAKEFLFLRQNALMFAIHFVAFVVFYLRMEEPTLFYFYGAQAIYLAAVLVLFRNLYPKASKLLINNMCMLITVGFIMLTRISYDQSIRQFKILAVATVVALLVPIIIRKFRFLSKWTYVYAVLGLGLLGVVAVLGNETYGAKMQLDIGAFSFQPSEFVKIIFVFCVAGMLAKSTSFLQVVKATAIAALHVLILVASTDLGSALIFFLTYLLMLYVATRDWRYLAAGLLAGALAAVVAYFLFSHVRVRVQIWQDPFASYAGDGYQVAQSLFSIAAGGWFGTGLYQGSPTAIPIVEQDFMFSAIAEELGGLFAMCVILICMSCFIMIVNIAMKMEKTFYKLTALGLGCTYAVQVFLTVGGAMKMIPMTGVTFPLISYGGSSIMSTVLMFAIVQGFYISRREKRPPMPYYGGYPPYPDQGYYPPYGAPPYGNPPYPNDGYDPYSRQNMPPHYQEPVEDYIDGEYSDYEENPRRRNETGRAAR</sequence>
<dbReference type="PANTHER" id="PTHR30474">
    <property type="entry name" value="CELL CYCLE PROTEIN"/>
    <property type="match status" value="1"/>
</dbReference>
<proteinExistence type="predicted"/>
<dbReference type="GO" id="GO:0008360">
    <property type="term" value="P:regulation of cell shape"/>
    <property type="evidence" value="ECO:0007669"/>
    <property type="project" value="UniProtKB-KW"/>
</dbReference>
<evidence type="ECO:0000256" key="7">
    <source>
        <dbReference type="SAM" id="Phobius"/>
    </source>
</evidence>
<feature type="transmembrane region" description="Helical" evidence="7">
    <location>
        <begin position="323"/>
        <end position="346"/>
    </location>
</feature>
<feature type="transmembrane region" description="Helical" evidence="7">
    <location>
        <begin position="174"/>
        <end position="197"/>
    </location>
</feature>
<reference evidence="8" key="2">
    <citation type="journal article" date="2021" name="PeerJ">
        <title>Extensive microbial diversity within the chicken gut microbiome revealed by metagenomics and culture.</title>
        <authorList>
            <person name="Gilroy R."/>
            <person name="Ravi A."/>
            <person name="Getino M."/>
            <person name="Pursley I."/>
            <person name="Horton D.L."/>
            <person name="Alikhan N.F."/>
            <person name="Baker D."/>
            <person name="Gharbi K."/>
            <person name="Hall N."/>
            <person name="Watson M."/>
            <person name="Adriaenssens E.M."/>
            <person name="Foster-Nyarko E."/>
            <person name="Jarju S."/>
            <person name="Secka A."/>
            <person name="Antonio M."/>
            <person name="Oren A."/>
            <person name="Chaudhuri R.R."/>
            <person name="La Ragione R."/>
            <person name="Hildebrand F."/>
            <person name="Pallen M.J."/>
        </authorList>
    </citation>
    <scope>NUCLEOTIDE SEQUENCE</scope>
    <source>
        <strain evidence="8">ChiSjej3B21-11622</strain>
    </source>
</reference>
<feature type="transmembrane region" description="Helical" evidence="7">
    <location>
        <begin position="203"/>
        <end position="232"/>
    </location>
</feature>
<evidence type="ECO:0000256" key="2">
    <source>
        <dbReference type="ARBA" id="ARBA00022692"/>
    </source>
</evidence>
<keyword evidence="3" id="KW-0133">Cell shape</keyword>
<feature type="transmembrane region" description="Helical" evidence="7">
    <location>
        <begin position="239"/>
        <end position="258"/>
    </location>
</feature>
<feature type="transmembrane region" description="Helical" evidence="7">
    <location>
        <begin position="79"/>
        <end position="100"/>
    </location>
</feature>
<feature type="compositionally biased region" description="Basic and acidic residues" evidence="6">
    <location>
        <begin position="483"/>
        <end position="496"/>
    </location>
</feature>
<reference evidence="8" key="1">
    <citation type="submission" date="2020-10" db="EMBL/GenBank/DDBJ databases">
        <authorList>
            <person name="Gilroy R."/>
        </authorList>
    </citation>
    <scope>NUCLEOTIDE SEQUENCE</scope>
    <source>
        <strain evidence="8">ChiSjej3B21-11622</strain>
    </source>
</reference>
<feature type="compositionally biased region" description="Pro residues" evidence="6">
    <location>
        <begin position="441"/>
        <end position="450"/>
    </location>
</feature>
<feature type="transmembrane region" description="Helical" evidence="7">
    <location>
        <begin position="389"/>
        <end position="412"/>
    </location>
</feature>
<evidence type="ECO:0000256" key="5">
    <source>
        <dbReference type="ARBA" id="ARBA00023136"/>
    </source>
</evidence>
<feature type="transmembrane region" description="Helical" evidence="7">
    <location>
        <begin position="133"/>
        <end position="153"/>
    </location>
</feature>
<protein>
    <submittedName>
        <fullName evidence="8">FtsW/RodA/SpoVE family cell cycle protein</fullName>
    </submittedName>
</protein>
<name>A0A9D0ZXS0_9FIRM</name>
<dbReference type="Proteomes" id="UP000886886">
    <property type="component" value="Unassembled WGS sequence"/>
</dbReference>
<dbReference type="PANTHER" id="PTHR30474:SF3">
    <property type="entry name" value="PEPTIDOGLYCAN GLYCOSYLTRANSFERASE RODA"/>
    <property type="match status" value="1"/>
</dbReference>
<comment type="caution">
    <text evidence="8">The sequence shown here is derived from an EMBL/GenBank/DDBJ whole genome shotgun (WGS) entry which is preliminary data.</text>
</comment>
<gene>
    <name evidence="8" type="ORF">IAB26_09475</name>
</gene>
<evidence type="ECO:0000256" key="1">
    <source>
        <dbReference type="ARBA" id="ARBA00004141"/>
    </source>
</evidence>
<dbReference type="AlphaFoldDB" id="A0A9D0ZXS0"/>
<dbReference type="EMBL" id="DVFT01000139">
    <property type="protein sequence ID" value="HIQ96780.1"/>
    <property type="molecule type" value="Genomic_DNA"/>
</dbReference>
<evidence type="ECO:0000256" key="6">
    <source>
        <dbReference type="SAM" id="MobiDB-lite"/>
    </source>
</evidence>
<dbReference type="GO" id="GO:0005886">
    <property type="term" value="C:plasma membrane"/>
    <property type="evidence" value="ECO:0007669"/>
    <property type="project" value="TreeGrafter"/>
</dbReference>
<feature type="transmembrane region" description="Helical" evidence="7">
    <location>
        <begin position="358"/>
        <end position="377"/>
    </location>
</feature>
<dbReference type="InterPro" id="IPR001182">
    <property type="entry name" value="FtsW/RodA"/>
</dbReference>
<feature type="region of interest" description="Disordered" evidence="6">
    <location>
        <begin position="441"/>
        <end position="496"/>
    </location>
</feature>
<evidence type="ECO:0000313" key="9">
    <source>
        <dbReference type="Proteomes" id="UP000886886"/>
    </source>
</evidence>